<feature type="coiled-coil region" evidence="21">
    <location>
        <begin position="1268"/>
        <end position="1302"/>
    </location>
</feature>
<evidence type="ECO:0000313" key="29">
    <source>
        <dbReference type="EMBL" id="WCZ56023.1"/>
    </source>
</evidence>
<dbReference type="Pfam" id="PF09408">
    <property type="entry name" value="bCoV_S1_RBD"/>
    <property type="match status" value="1"/>
</dbReference>
<name>A0AAT9T685_9NIDO</name>
<dbReference type="InterPro" id="IPR002552">
    <property type="entry name" value="Spike_S2_CoV"/>
</dbReference>
<evidence type="ECO:0000259" key="25">
    <source>
        <dbReference type="PROSITE" id="PS51923"/>
    </source>
</evidence>
<evidence type="ECO:0000256" key="2">
    <source>
        <dbReference type="ARBA" id="ARBA00022510"/>
    </source>
</evidence>
<evidence type="ECO:0000256" key="6">
    <source>
        <dbReference type="ARBA" id="ARBA00022692"/>
    </source>
</evidence>
<keyword evidence="14 21" id="KW-0175">Coiled coil</keyword>
<evidence type="ECO:0000256" key="1">
    <source>
        <dbReference type="ARBA" id="ARBA00022506"/>
    </source>
</evidence>
<evidence type="ECO:0000256" key="13">
    <source>
        <dbReference type="ARBA" id="ARBA00023026"/>
    </source>
</evidence>
<dbReference type="InterPro" id="IPR042578">
    <property type="entry name" value="BETA_CORONA_SPIKE"/>
</dbReference>
<dbReference type="GO" id="GO:0019064">
    <property type="term" value="P:fusion of virus membrane with host plasma membrane"/>
    <property type="evidence" value="ECO:0007669"/>
    <property type="project" value="InterPro"/>
</dbReference>
<reference evidence="27" key="1">
    <citation type="journal article" date="2023" name="Nat. Commun.">
        <title>Virus diversity, wildlife-domestic animal circulation and potential zoonotic viruses of small mammals, pangolins and zoo animals.</title>
        <authorList>
            <person name="Cui X."/>
            <person name="Fan K."/>
            <person name="Liang X."/>
            <person name="Gong W."/>
            <person name="Chen W."/>
            <person name="He B."/>
            <person name="Chen X."/>
            <person name="Wang H."/>
            <person name="Wang X."/>
            <person name="Zhang P."/>
            <person name="Lu X."/>
            <person name="Chen R."/>
            <person name="Lin K."/>
            <person name="Liu J."/>
            <person name="Zhai J."/>
            <person name="Liu D.X."/>
            <person name="Shan F."/>
            <person name="Li Y."/>
            <person name="Chen R.A."/>
            <person name="Meng H."/>
            <person name="Li X."/>
            <person name="Mi S."/>
            <person name="Jiang J."/>
            <person name="Zhou N."/>
            <person name="Chen Z."/>
            <person name="Zou J.-J."/>
            <person name="Ge D."/>
            <person name="Yang Q."/>
            <person name="He K."/>
            <person name="Chen T."/>
            <person name="Wu Y.-J."/>
            <person name="Lu H."/>
            <person name="Irwin D.M."/>
            <person name="Shen X."/>
            <person name="Hu Y."/>
            <person name="Lu X."/>
            <person name="Ding C."/>
            <person name="Guan Y."/>
            <person name="Tu C."/>
            <person name="Shen Y."/>
        </authorList>
    </citation>
    <scope>NUCLEOTIDE SEQUENCE</scope>
    <source>
        <strain evidence="27">SC/C3-17.18/2021</strain>
        <strain evidence="28">SC/C6-241.18/2021</strain>
        <strain evidence="29">SC/C6-247.18/2021</strain>
    </source>
</reference>
<evidence type="ECO:0000256" key="10">
    <source>
        <dbReference type="ARBA" id="ARBA00022870"/>
    </source>
</evidence>
<keyword evidence="8" id="KW-1161">Viral attachment to host cell</keyword>
<keyword evidence="4" id="KW-0945">Host-virus interaction</keyword>
<evidence type="ECO:0000256" key="4">
    <source>
        <dbReference type="ARBA" id="ARBA00022581"/>
    </source>
</evidence>
<proteinExistence type="inferred from homology"/>
<evidence type="ECO:0000256" key="15">
    <source>
        <dbReference type="ARBA" id="ARBA00023136"/>
    </source>
</evidence>
<feature type="domain" description="Coronavirus spike (S) glycoprotein S2 subunit heptad repeat 2 (HR2) region profile" evidence="26">
    <location>
        <begin position="1241"/>
        <end position="1324"/>
    </location>
</feature>
<keyword evidence="7" id="KW-0732">Signal</keyword>
<dbReference type="GO" id="GO:0046813">
    <property type="term" value="P:receptor-mediated virion attachment to host cell"/>
    <property type="evidence" value="ECO:0007669"/>
    <property type="project" value="InterPro"/>
</dbReference>
<dbReference type="EMBL" id="OQ297730">
    <property type="protein sequence ID" value="WCZ56013.1"/>
    <property type="molecule type" value="Genomic_RNA"/>
</dbReference>
<protein>
    <submittedName>
        <fullName evidence="27">S</fullName>
    </submittedName>
</protein>
<dbReference type="HAMAP" id="MF_04099">
    <property type="entry name" value="BETA_CORONA_SPIKE"/>
    <property type="match status" value="1"/>
</dbReference>
<accession>A0AAT9T685</accession>
<evidence type="ECO:0000256" key="18">
    <source>
        <dbReference type="ARBA" id="ARBA00023180"/>
    </source>
</evidence>
<evidence type="ECO:0000313" key="27">
    <source>
        <dbReference type="EMBL" id="WCZ55750.1"/>
    </source>
</evidence>
<evidence type="ECO:0000256" key="16">
    <source>
        <dbReference type="ARBA" id="ARBA00023139"/>
    </source>
</evidence>
<dbReference type="InterPro" id="IPR044874">
    <property type="entry name" value="Spike_S2_CoV_HR2"/>
</dbReference>
<dbReference type="InterPro" id="IPR043607">
    <property type="entry name" value="CoV_S1_C"/>
</dbReference>
<evidence type="ECO:0000313" key="28">
    <source>
        <dbReference type="EMBL" id="WCZ56013.1"/>
    </source>
</evidence>
<dbReference type="EMBL" id="OQ297731">
    <property type="protein sequence ID" value="WCZ56023.1"/>
    <property type="molecule type" value="Genomic_RNA"/>
</dbReference>
<dbReference type="SUPFAM" id="SSF111474">
    <property type="entry name" value="Coronavirus S2 glycoprotein"/>
    <property type="match status" value="2"/>
</dbReference>
<keyword evidence="18" id="KW-0325">Glycoprotein</keyword>
<evidence type="ECO:0000256" key="14">
    <source>
        <dbReference type="ARBA" id="ARBA00023054"/>
    </source>
</evidence>
<keyword evidence="6 22" id="KW-0812">Transmembrane</keyword>
<keyword evidence="5" id="KW-1162">Viral penetration into host cytoplasm</keyword>
<feature type="domain" description="BetaCoV S1-CTD" evidence="23">
    <location>
        <begin position="331"/>
        <end position="408"/>
    </location>
</feature>
<evidence type="ECO:0000256" key="11">
    <source>
        <dbReference type="ARBA" id="ARBA00022879"/>
    </source>
</evidence>
<feature type="transmembrane region" description="Helical" evidence="22">
    <location>
        <begin position="1313"/>
        <end position="1333"/>
    </location>
</feature>
<evidence type="ECO:0000256" key="20">
    <source>
        <dbReference type="ARBA" id="ARBA00023296"/>
    </source>
</evidence>
<dbReference type="Gene3D" id="1.20.5.300">
    <property type="match status" value="1"/>
</dbReference>
<keyword evidence="13" id="KW-0843">Virulence</keyword>
<dbReference type="GO" id="GO:0044173">
    <property type="term" value="C:host cell endoplasmic reticulum-Golgi intermediate compartment membrane"/>
    <property type="evidence" value="ECO:0007669"/>
    <property type="project" value="UniProtKB-SubCell"/>
</dbReference>
<dbReference type="GO" id="GO:0016020">
    <property type="term" value="C:membrane"/>
    <property type="evidence" value="ECO:0007669"/>
    <property type="project" value="InterPro"/>
</dbReference>
<dbReference type="SUPFAM" id="SSF143587">
    <property type="entry name" value="SARS receptor-binding domain-like"/>
    <property type="match status" value="1"/>
</dbReference>
<keyword evidence="17" id="KW-1015">Disulfide bond</keyword>
<dbReference type="Pfam" id="PF16451">
    <property type="entry name" value="bCoV_S1_N"/>
    <property type="match status" value="1"/>
</dbReference>
<evidence type="ECO:0000256" key="5">
    <source>
        <dbReference type="ARBA" id="ARBA00022595"/>
    </source>
</evidence>
<dbReference type="EMBL" id="OQ297696">
    <property type="protein sequence ID" value="WCZ55750.1"/>
    <property type="molecule type" value="Genomic_RNA"/>
</dbReference>
<evidence type="ECO:0000256" key="22">
    <source>
        <dbReference type="SAM" id="Phobius"/>
    </source>
</evidence>
<keyword evidence="16" id="KW-0564">Palmitate</keyword>
<evidence type="ECO:0000256" key="19">
    <source>
        <dbReference type="ARBA" id="ARBA00023288"/>
    </source>
</evidence>
<dbReference type="GO" id="GO:0039654">
    <property type="term" value="P:fusion of virus membrane with host endosome membrane"/>
    <property type="evidence" value="ECO:0007669"/>
    <property type="project" value="UniProtKB-KW"/>
</dbReference>
<dbReference type="GO" id="GO:0019031">
    <property type="term" value="C:viral envelope"/>
    <property type="evidence" value="ECO:0007669"/>
    <property type="project" value="UniProtKB-KW"/>
</dbReference>
<keyword evidence="1" id="KW-1168">Fusion of virus membrane with host membrane</keyword>
<evidence type="ECO:0000259" key="26">
    <source>
        <dbReference type="PROSITE" id="PS51924"/>
    </source>
</evidence>
<evidence type="ECO:0000256" key="3">
    <source>
        <dbReference type="ARBA" id="ARBA00022511"/>
    </source>
</evidence>
<dbReference type="InterPro" id="IPR036326">
    <property type="entry name" value="Spike_S1_RBD_sf_bCoV"/>
</dbReference>
<evidence type="ECO:0000259" key="24">
    <source>
        <dbReference type="PROSITE" id="PS51922"/>
    </source>
</evidence>
<dbReference type="PROSITE" id="PS51924">
    <property type="entry name" value="COV_S2_HR2"/>
    <property type="match status" value="1"/>
</dbReference>
<dbReference type="InterPro" id="IPR043002">
    <property type="entry name" value="Spike_N_sf"/>
</dbReference>
<dbReference type="GO" id="GO:0075509">
    <property type="term" value="P:endocytosis involved in viral entry into host cell"/>
    <property type="evidence" value="ECO:0007669"/>
    <property type="project" value="InterPro"/>
</dbReference>
<dbReference type="PROSITE" id="PS51922">
    <property type="entry name" value="BCOV_S1_NTD"/>
    <property type="match status" value="1"/>
</dbReference>
<evidence type="ECO:0000256" key="7">
    <source>
        <dbReference type="ARBA" id="ARBA00022729"/>
    </source>
</evidence>
<keyword evidence="11" id="KW-0261">Viral envelope protein</keyword>
<evidence type="ECO:0000256" key="9">
    <source>
        <dbReference type="ARBA" id="ARBA00022844"/>
    </source>
</evidence>
<evidence type="ECO:0000256" key="8">
    <source>
        <dbReference type="ARBA" id="ARBA00022804"/>
    </source>
</evidence>
<dbReference type="Pfam" id="PF19209">
    <property type="entry name" value="CoV_S1_C"/>
    <property type="match status" value="1"/>
</dbReference>
<dbReference type="InterPro" id="IPR043473">
    <property type="entry name" value="S2_sf_CoV"/>
</dbReference>
<keyword evidence="3" id="KW-1032">Host cell membrane</keyword>
<dbReference type="PROSITE" id="PS51923">
    <property type="entry name" value="COV_S2_HR1"/>
    <property type="match status" value="1"/>
</dbReference>
<feature type="domain" description="BetaCoV S1-NTD" evidence="24">
    <location>
        <begin position="12"/>
        <end position="300"/>
    </location>
</feature>
<dbReference type="Gene3D" id="2.60.120.960">
    <property type="entry name" value="Spike glycoprotein, N-terminal domain"/>
    <property type="match status" value="1"/>
</dbReference>
<dbReference type="Gene3D" id="1.20.5.790">
    <property type="entry name" value="Single helix bin"/>
    <property type="match status" value="1"/>
</dbReference>
<dbReference type="Pfam" id="PF01601">
    <property type="entry name" value="CoV_S2"/>
    <property type="match status" value="1"/>
</dbReference>
<dbReference type="GO" id="GO:0055036">
    <property type="term" value="C:virion membrane"/>
    <property type="evidence" value="ECO:0007669"/>
    <property type="project" value="UniProtKB-SubCell"/>
</dbReference>
<evidence type="ECO:0000256" key="12">
    <source>
        <dbReference type="ARBA" id="ARBA00022989"/>
    </source>
</evidence>
<sequence>MFILLVLLLPLAKADVGTVQCYTNVNNVNAPSITTSTEYFNVTDGRGTYYILNRAYFNTTQVFNGYYPRMGSVFRKYDLKATNLISSNWFKDPFVRDFNDGIFVVIKNTKYNFMGYSQPLFSGLIFGSNFQNSTPTIIVKPDVTVQNGVVSGVLNVSVCYYHVCQYPFVGCTQWGGTNGFESITQAGDNPTCSYINTFSFNVNASWFLFHFYQDSGYFYAYFTDSGSVTRILFDTYIGVDINYYFIMPVLCNVKISSNPLQTWVTELYNLDFMLSFNETGDIIGAVDCTADPLSAIKCQALSHKPPTGVYNIPSVLPQPNITVTLRQSDVPDCNITDWLMSNNVSTPLNWERKTFTNCNFNLSAAFSRIAVTNYQCSSTSLSNIAGKCFKSVTLDKFLYPAGVESYLQYNYVPDNTRPYCSAIYGLPQNISVVRVNPSSWNNLYMNYSSWMTYFDRICTFGNFQKGVVYKTDYGHVPALDYEQNPCSLNTWGFCTESGTFLGFLAPTDGTKWRYCYYTSAVTLQSNYHDLGSFPIAQVGQQSLHSANLPCYEDNGRCDCSRGGDGTPFQTANWYGYQCGDCVTAETGQGRCRIAAYAYFDGSGGTTCSVDQLTSQTPVVEDVCVNYDLYGVKGTGIIHRVNDTVYKDFQTLTYDFSGTLIGFRDVNTGLSYSISPCYYGSISAAYSDQASDAALLYRDLNCDYVRKHNITYSNVSDSYFDSDLGCVVNAFNSTSIAISDCNMTVGNSYCVNYIKPSTSNRRRRALDNFGYNLNSFQPFTFEFVNDSAKPIGGLYTVNVPTNFTISATEDFVQTTAPKVTIDCAAYVCGDYAACRTQLAQYGSFCDNINSVLSDVNNIIDTALLSVVDNVVKGVALPSDLDLDLEGSEFNVKDLYGCLGPNCLTSTGATGRSAIEDLFFNKVTVADVGFTQAWANCTGGVNARDLICSQTYNGIKVLPPIMTDDMIGGYVGGASVSVGFGFVMVNPGQTVLNTRFAFAINGLGVTMEVIQENMKLIANAFNNALDAMQQGFQATSDALEQMQAVVNNNAAALNALVAQLSNKFGAISNSLQDILTRLDAVESAAQIDRLINGRLTALNTYVSQQLSKIVMVKQSALLAVEKINECVKSQSTRANFCGNGGHIMSFMQNAPYGIVFIHFGYVPTSYTSILTAPGLCVANGRNIVAKNGYLAYNDTTHEWFYTGSGYYYPEPITVNNVIFVDTCSVNFTKVPEIVLGNENQSFPSLPDFKEELDQWFENKTSQAPDLNLNLTELNATFVDINDQIKQLQDTVKALNESYINLKELGTYTMYVKWPWYVWLLIGFACLAALLLVFFICCCTGCGTSCAGKCGSCCEDYGGHEHDIVIKTSHED</sequence>
<keyword evidence="12 22" id="KW-1133">Transmembrane helix</keyword>
<keyword evidence="19" id="KW-0449">Lipoprotein</keyword>
<dbReference type="InterPro" id="IPR032500">
    <property type="entry name" value="bCoV_S1_N"/>
</dbReference>
<dbReference type="Gene3D" id="3.30.70.1840">
    <property type="match status" value="1"/>
</dbReference>
<dbReference type="InterPro" id="IPR018548">
    <property type="entry name" value="Spike_S1_RBD_bCoV"/>
</dbReference>
<keyword evidence="10" id="KW-1043">Host membrane</keyword>
<dbReference type="PROSITE" id="PS51921">
    <property type="entry name" value="BCOV_S1_CTD"/>
    <property type="match status" value="1"/>
</dbReference>
<keyword evidence="15 22" id="KW-0472">Membrane</keyword>
<keyword evidence="2" id="KW-1170">Fusion of virus membrane with host endosomal membrane</keyword>
<evidence type="ECO:0000256" key="21">
    <source>
        <dbReference type="SAM" id="Coils"/>
    </source>
</evidence>
<organism evidence="27">
    <name type="scientific">Pika coronavirus</name>
    <dbReference type="NCBI Taxonomy" id="3027598"/>
    <lineage>
        <taxon>Viruses</taxon>
        <taxon>Riboviria</taxon>
        <taxon>Orthornavirae</taxon>
        <taxon>Pisuviricota</taxon>
        <taxon>Pisoniviricetes</taxon>
        <taxon>Nidovirales</taxon>
        <taxon>Cornidovirineae</taxon>
        <taxon>Coronaviridae</taxon>
        <taxon>Coronavirinae</taxon>
    </lineage>
</organism>
<keyword evidence="20" id="KW-1160">Virus entry into host cell</keyword>
<keyword evidence="9" id="KW-0946">Virion</keyword>
<evidence type="ECO:0000259" key="23">
    <source>
        <dbReference type="PROSITE" id="PS51921"/>
    </source>
</evidence>
<feature type="domain" description="Coronavirus spike (S) glycoprotein S2 subunit heptad repeat 1 (HR1) region profile" evidence="25">
    <location>
        <begin position="988"/>
        <end position="1093"/>
    </location>
</feature>
<dbReference type="InterPro" id="IPR044873">
    <property type="entry name" value="Spike_S2_CoV_HR1"/>
</dbReference>
<evidence type="ECO:0000256" key="17">
    <source>
        <dbReference type="ARBA" id="ARBA00023157"/>
    </source>
</evidence>